<proteinExistence type="predicted"/>
<dbReference type="AlphaFoldDB" id="A0A4U8W7B8"/>
<accession>A0A4U8W7B8</accession>
<protein>
    <submittedName>
        <fullName evidence="1">Uncharacterized protein</fullName>
    </submittedName>
</protein>
<dbReference type="InterPro" id="IPR047990">
    <property type="entry name" value="DLW39-like"/>
</dbReference>
<organism evidence="1 2">
    <name type="scientific">Nocardia cyriacigeorgica</name>
    <dbReference type="NCBI Taxonomy" id="135487"/>
    <lineage>
        <taxon>Bacteria</taxon>
        <taxon>Bacillati</taxon>
        <taxon>Actinomycetota</taxon>
        <taxon>Actinomycetes</taxon>
        <taxon>Mycobacteriales</taxon>
        <taxon>Nocardiaceae</taxon>
        <taxon>Nocardia</taxon>
    </lineage>
</organism>
<dbReference type="NCBIfam" id="NF038356">
    <property type="entry name" value="actino_DLW39"/>
    <property type="match status" value="1"/>
</dbReference>
<dbReference type="GeneID" id="77212608"/>
<dbReference type="RefSeq" id="WP_014348311.1">
    <property type="nucleotide sequence ID" value="NZ_AP026975.1"/>
</dbReference>
<evidence type="ECO:0000313" key="1">
    <source>
        <dbReference type="EMBL" id="VFB00545.1"/>
    </source>
</evidence>
<evidence type="ECO:0000313" key="2">
    <source>
        <dbReference type="Proteomes" id="UP000290439"/>
    </source>
</evidence>
<reference evidence="1 2" key="1">
    <citation type="submission" date="2019-02" db="EMBL/GenBank/DDBJ databases">
        <authorList>
            <consortium name="Pathogen Informatics"/>
        </authorList>
    </citation>
    <scope>NUCLEOTIDE SEQUENCE [LARGE SCALE GENOMIC DNA]</scope>
    <source>
        <strain evidence="1 2">3012STDY6756504</strain>
    </source>
</reference>
<name>A0A4U8W7B8_9NOCA</name>
<sequence>MKILLTLGVVVAVLIGITKLRQRNDADLWHEVTTR</sequence>
<dbReference type="Proteomes" id="UP000290439">
    <property type="component" value="Chromosome"/>
</dbReference>
<gene>
    <name evidence="1" type="ORF">NCTC10797_04342</name>
</gene>
<dbReference type="EMBL" id="LR215973">
    <property type="protein sequence ID" value="VFB00545.1"/>
    <property type="molecule type" value="Genomic_DNA"/>
</dbReference>